<dbReference type="CDD" id="cd06980">
    <property type="entry name" value="cupin_bxe_c0505"/>
    <property type="match status" value="1"/>
</dbReference>
<evidence type="ECO:0000259" key="1">
    <source>
        <dbReference type="Pfam" id="PF07883"/>
    </source>
</evidence>
<dbReference type="RefSeq" id="WP_168053819.1">
    <property type="nucleotide sequence ID" value="NZ_JAAOZT010000003.1"/>
</dbReference>
<keyword evidence="2" id="KW-0223">Dioxygenase</keyword>
<proteinExistence type="predicted"/>
<dbReference type="Gene3D" id="2.60.120.10">
    <property type="entry name" value="Jelly Rolls"/>
    <property type="match status" value="1"/>
</dbReference>
<comment type="caution">
    <text evidence="2">The sequence shown here is derived from an EMBL/GenBank/DDBJ whole genome shotgun (WGS) entry which is preliminary data.</text>
</comment>
<dbReference type="Proteomes" id="UP000571084">
    <property type="component" value="Unassembled WGS sequence"/>
</dbReference>
<name>A0A840RW83_9BURK</name>
<sequence>MDAQNTNDQLVSKNAFSHIREGDTAFETGGLRDFFQYRDLGISAATGGQVVAQLVKANRAPEEGTGWHRHEANFHIVYMLKGWARFMYEDQLTLVCAGDCVHQRPGIVHFLFDYSPDMEYLEVAGPANFTSIDAPAPCAVPKPTPWYTELTATSPINSE</sequence>
<dbReference type="InterPro" id="IPR014710">
    <property type="entry name" value="RmlC-like_jellyroll"/>
</dbReference>
<dbReference type="InterPro" id="IPR011051">
    <property type="entry name" value="RmlC_Cupin_sf"/>
</dbReference>
<accession>A0A840RW83</accession>
<dbReference type="AlphaFoldDB" id="A0A840RW83"/>
<dbReference type="EMBL" id="JACHHQ010000007">
    <property type="protein sequence ID" value="MBB5201442.1"/>
    <property type="molecule type" value="Genomic_DNA"/>
</dbReference>
<dbReference type="InterPro" id="IPR013096">
    <property type="entry name" value="Cupin_2"/>
</dbReference>
<keyword evidence="3" id="KW-1185">Reference proteome</keyword>
<organism evidence="2 3">
    <name type="scientific">Glaciimonas immobilis</name>
    <dbReference type="NCBI Taxonomy" id="728004"/>
    <lineage>
        <taxon>Bacteria</taxon>
        <taxon>Pseudomonadati</taxon>
        <taxon>Pseudomonadota</taxon>
        <taxon>Betaproteobacteria</taxon>
        <taxon>Burkholderiales</taxon>
        <taxon>Oxalobacteraceae</taxon>
        <taxon>Glaciimonas</taxon>
    </lineage>
</organism>
<feature type="domain" description="Cupin type-2" evidence="1">
    <location>
        <begin position="60"/>
        <end position="109"/>
    </location>
</feature>
<gene>
    <name evidence="2" type="ORF">HNR39_003295</name>
</gene>
<evidence type="ECO:0000313" key="3">
    <source>
        <dbReference type="Proteomes" id="UP000571084"/>
    </source>
</evidence>
<keyword evidence="2" id="KW-0560">Oxidoreductase</keyword>
<evidence type="ECO:0000313" key="2">
    <source>
        <dbReference type="EMBL" id="MBB5201442.1"/>
    </source>
</evidence>
<protein>
    <submittedName>
        <fullName evidence="2">Quercetin dioxygenase-like cupin family protein</fullName>
    </submittedName>
</protein>
<dbReference type="SUPFAM" id="SSF51182">
    <property type="entry name" value="RmlC-like cupins"/>
    <property type="match status" value="1"/>
</dbReference>
<reference evidence="2 3" key="1">
    <citation type="submission" date="2020-08" db="EMBL/GenBank/DDBJ databases">
        <title>Genomic Encyclopedia of Type Strains, Phase IV (KMG-IV): sequencing the most valuable type-strain genomes for metagenomic binning, comparative biology and taxonomic classification.</title>
        <authorList>
            <person name="Goeker M."/>
        </authorList>
    </citation>
    <scope>NUCLEOTIDE SEQUENCE [LARGE SCALE GENOMIC DNA]</scope>
    <source>
        <strain evidence="2 3">DSM 23240</strain>
    </source>
</reference>
<dbReference type="Pfam" id="PF07883">
    <property type="entry name" value="Cupin_2"/>
    <property type="match status" value="1"/>
</dbReference>
<dbReference type="GO" id="GO:0051213">
    <property type="term" value="F:dioxygenase activity"/>
    <property type="evidence" value="ECO:0007669"/>
    <property type="project" value="UniProtKB-KW"/>
</dbReference>